<dbReference type="PIRSF" id="PIRSF002741">
    <property type="entry name" value="MppA"/>
    <property type="match status" value="1"/>
</dbReference>
<keyword evidence="2" id="KW-0813">Transport</keyword>
<protein>
    <submittedName>
        <fullName evidence="6">ABC transporter substrate-binding protein</fullName>
    </submittedName>
</protein>
<evidence type="ECO:0000256" key="3">
    <source>
        <dbReference type="ARBA" id="ARBA00022729"/>
    </source>
</evidence>
<evidence type="ECO:0000259" key="5">
    <source>
        <dbReference type="Pfam" id="PF00496"/>
    </source>
</evidence>
<keyword evidence="3 4" id="KW-0732">Signal</keyword>
<evidence type="ECO:0000256" key="1">
    <source>
        <dbReference type="ARBA" id="ARBA00005695"/>
    </source>
</evidence>
<evidence type="ECO:0000313" key="7">
    <source>
        <dbReference type="Proteomes" id="UP001500839"/>
    </source>
</evidence>
<proteinExistence type="inferred from homology"/>
<evidence type="ECO:0000313" key="6">
    <source>
        <dbReference type="EMBL" id="GAA4821384.1"/>
    </source>
</evidence>
<dbReference type="RefSeq" id="WP_200175725.1">
    <property type="nucleotide sequence ID" value="NZ_BAABKQ010000001.1"/>
</dbReference>
<dbReference type="InterPro" id="IPR030678">
    <property type="entry name" value="Peptide/Ni-bd"/>
</dbReference>
<feature type="domain" description="Solute-binding protein family 5" evidence="5">
    <location>
        <begin position="97"/>
        <end position="443"/>
    </location>
</feature>
<name>A0ABP9D2B0_9ACTN</name>
<dbReference type="InterPro" id="IPR000914">
    <property type="entry name" value="SBP_5_dom"/>
</dbReference>
<dbReference type="EMBL" id="BAABKQ010000001">
    <property type="protein sequence ID" value="GAA4821384.1"/>
    <property type="molecule type" value="Genomic_DNA"/>
</dbReference>
<dbReference type="InterPro" id="IPR039424">
    <property type="entry name" value="SBP_5"/>
</dbReference>
<dbReference type="SUPFAM" id="SSF53850">
    <property type="entry name" value="Periplasmic binding protein-like II"/>
    <property type="match status" value="1"/>
</dbReference>
<dbReference type="PANTHER" id="PTHR30290">
    <property type="entry name" value="PERIPLASMIC BINDING COMPONENT OF ABC TRANSPORTER"/>
    <property type="match status" value="1"/>
</dbReference>
<evidence type="ECO:0000256" key="4">
    <source>
        <dbReference type="SAM" id="SignalP"/>
    </source>
</evidence>
<dbReference type="Pfam" id="PF00496">
    <property type="entry name" value="SBP_bac_5"/>
    <property type="match status" value="1"/>
</dbReference>
<dbReference type="CDD" id="cd00995">
    <property type="entry name" value="PBP2_NikA_DppA_OppA_like"/>
    <property type="match status" value="1"/>
</dbReference>
<dbReference type="PROSITE" id="PS51257">
    <property type="entry name" value="PROKAR_LIPOPROTEIN"/>
    <property type="match status" value="1"/>
</dbReference>
<comment type="similarity">
    <text evidence="1">Belongs to the bacterial solute-binding protein 5 family.</text>
</comment>
<gene>
    <name evidence="6" type="ORF">GCM10023353_32030</name>
</gene>
<organism evidence="6 7">
    <name type="scientific">Tomitella cavernea</name>
    <dbReference type="NCBI Taxonomy" id="1387982"/>
    <lineage>
        <taxon>Bacteria</taxon>
        <taxon>Bacillati</taxon>
        <taxon>Actinomycetota</taxon>
        <taxon>Actinomycetes</taxon>
        <taxon>Mycobacteriales</taxon>
        <taxon>Tomitella</taxon>
    </lineage>
</organism>
<dbReference type="PANTHER" id="PTHR30290:SF9">
    <property type="entry name" value="OLIGOPEPTIDE-BINDING PROTEIN APPA"/>
    <property type="match status" value="1"/>
</dbReference>
<keyword evidence="7" id="KW-1185">Reference proteome</keyword>
<dbReference type="Gene3D" id="3.40.190.10">
    <property type="entry name" value="Periplasmic binding protein-like II"/>
    <property type="match status" value="1"/>
</dbReference>
<dbReference type="Proteomes" id="UP001500839">
    <property type="component" value="Unassembled WGS sequence"/>
</dbReference>
<reference evidence="7" key="1">
    <citation type="journal article" date="2019" name="Int. J. Syst. Evol. Microbiol.">
        <title>The Global Catalogue of Microorganisms (GCM) 10K type strain sequencing project: providing services to taxonomists for standard genome sequencing and annotation.</title>
        <authorList>
            <consortium name="The Broad Institute Genomics Platform"/>
            <consortium name="The Broad Institute Genome Sequencing Center for Infectious Disease"/>
            <person name="Wu L."/>
            <person name="Ma J."/>
        </authorList>
    </citation>
    <scope>NUCLEOTIDE SEQUENCE [LARGE SCALE GENOMIC DNA]</scope>
    <source>
        <strain evidence="7">JCM 18542</strain>
    </source>
</reference>
<accession>A0ABP9D2B0</accession>
<evidence type="ECO:0000256" key="2">
    <source>
        <dbReference type="ARBA" id="ARBA00022448"/>
    </source>
</evidence>
<feature type="chain" id="PRO_5046535195" evidence="4">
    <location>
        <begin position="25"/>
        <end position="526"/>
    </location>
</feature>
<comment type="caution">
    <text evidence="6">The sequence shown here is derived from an EMBL/GenBank/DDBJ whole genome shotgun (WGS) entry which is preliminary data.</text>
</comment>
<sequence length="526" mass="55542">MRTTRGLLIAATATALLLTGCSSAGTADSARDISEVTAGLLDGADSAEGVRGGTVSYAPFSGVSTLDPVRQDGGSTGGSQMAAIYDLLMRYDAAADEYVPQLAAGLEPNGDNTVWTLTLRDGATFSDGTPVDAESVKWSVERYLTKRGTHAQLWSSSVDRVKVVDPHTVRITLTKPWPQFPALLTTGPGMVVAPSSMATGEFRPIGAGPFTVADFQPGTALTLAARDDYWDGSPPLDTLRFPVITSEDGRLDALRNGDIDAAYMRSPDVVADALTTEDAGYLYNANMGAVLAINQRPGRAAADPRVRRAIVAAVDPALFDQRANKGKGMPGSAMFEQWSRWGPTEAAGYDPDLARRLLDEAKADGYDGVLSYAGLNAAYAQSHALAIQSMLEAVGFTVELDFKPSMADLIAALYAKHDFDIGESGFNVADDAPYVRLFSNLHSGSSSNVLGVASPEADRLLDRLQTADGDEARQAALDELQSWVNAEAPFAALGATKNFVAWRDVTGVVPSADGIMLFGDAARTEG</sequence>
<feature type="signal peptide" evidence="4">
    <location>
        <begin position="1"/>
        <end position="24"/>
    </location>
</feature>
<dbReference type="Gene3D" id="3.10.105.10">
    <property type="entry name" value="Dipeptide-binding Protein, Domain 3"/>
    <property type="match status" value="1"/>
</dbReference>